<dbReference type="EMBL" id="BDQX01000438">
    <property type="protein sequence ID" value="GBG11871.1"/>
    <property type="molecule type" value="Genomic_DNA"/>
</dbReference>
<evidence type="ECO:0000313" key="1">
    <source>
        <dbReference type="EMBL" id="GBG11871.1"/>
    </source>
</evidence>
<gene>
    <name evidence="1" type="ORF">PAT3040_06721</name>
</gene>
<protein>
    <submittedName>
        <fullName evidence="1">Uncharacterized protein</fullName>
    </submittedName>
</protein>
<dbReference type="RefSeq" id="WP_108996083.1">
    <property type="nucleotide sequence ID" value="NZ_BDQX01000438.1"/>
</dbReference>
<evidence type="ECO:0000313" key="2">
    <source>
        <dbReference type="Proteomes" id="UP000245202"/>
    </source>
</evidence>
<accession>A0A2R5F611</accession>
<dbReference type="Proteomes" id="UP000245202">
    <property type="component" value="Unassembled WGS sequence"/>
</dbReference>
<reference evidence="1 2" key="1">
    <citation type="submission" date="2017-08" db="EMBL/GenBank/DDBJ databases">
        <title>Substantial Increase in Enzyme Production by Combined Drug-Resistance Mutations in Paenibacillus agaridevorans.</title>
        <authorList>
            <person name="Tanaka Y."/>
            <person name="Funane K."/>
            <person name="Hosaka T."/>
            <person name="Shiwa Y."/>
            <person name="Fujita N."/>
            <person name="Miyazaki T."/>
            <person name="Yoshikawa H."/>
            <person name="Murakami K."/>
            <person name="Kasahara K."/>
            <person name="Inaoka T."/>
            <person name="Hiraga Y."/>
            <person name="Ochi K."/>
        </authorList>
    </citation>
    <scope>NUCLEOTIDE SEQUENCE [LARGE SCALE GENOMIC DNA]</scope>
    <source>
        <strain evidence="1 2">T-3040</strain>
    </source>
</reference>
<sequence length="266" mass="29986">MRTDTHKPWNWLLFPFSSVKATPYGVYAGSVGYGVYEIDGNSNWDKLGQGLPDSASVHRLQLQHEHLHACTSKGLYEWTGEQWENDGLSQPCYQYRNIGGARYAATDNGLWMRTGSKWGLLACEGKRIYDFINLPQYVIVGHETGISLYDRFMDEWAEFEMERRVSSLAVFRGHLIGASDEGELLVGDKQGRFDRITFGGKFIFSVTTKGKNVYVCTDQGLFSLAYVADRLVLMSVKLGFPVTDVDVLGEKLYMATLFQGVQSIEI</sequence>
<comment type="caution">
    <text evidence="1">The sequence shown here is derived from an EMBL/GenBank/DDBJ whole genome shotgun (WGS) entry which is preliminary data.</text>
</comment>
<dbReference type="AlphaFoldDB" id="A0A2R5F611"/>
<organism evidence="1 2">
    <name type="scientific">Paenibacillus agaridevorans</name>
    <dbReference type="NCBI Taxonomy" id="171404"/>
    <lineage>
        <taxon>Bacteria</taxon>
        <taxon>Bacillati</taxon>
        <taxon>Bacillota</taxon>
        <taxon>Bacilli</taxon>
        <taxon>Bacillales</taxon>
        <taxon>Paenibacillaceae</taxon>
        <taxon>Paenibacillus</taxon>
    </lineage>
</organism>
<proteinExistence type="predicted"/>
<name>A0A2R5F611_9BACL</name>
<keyword evidence="2" id="KW-1185">Reference proteome</keyword>